<evidence type="ECO:0000259" key="2">
    <source>
        <dbReference type="PROSITE" id="PS50937"/>
    </source>
</evidence>
<dbReference type="SUPFAM" id="SSF46955">
    <property type="entry name" value="Putative DNA-binding domain"/>
    <property type="match status" value="1"/>
</dbReference>
<dbReference type="InterPro" id="IPR047057">
    <property type="entry name" value="MerR_fam"/>
</dbReference>
<keyword evidence="4" id="KW-1185">Reference proteome</keyword>
<dbReference type="RefSeq" id="WP_083171711.1">
    <property type="nucleotide sequence ID" value="NZ_AP022619.1"/>
</dbReference>
<feature type="domain" description="HTH merR-type" evidence="2">
    <location>
        <begin position="2"/>
        <end position="70"/>
    </location>
</feature>
<keyword evidence="1" id="KW-0238">DNA-binding</keyword>
<comment type="caution">
    <text evidence="3">The sequence shown here is derived from an EMBL/GenBank/DDBJ whole genome shotgun (WGS) entry which is preliminary data.</text>
</comment>
<evidence type="ECO:0000313" key="3">
    <source>
        <dbReference type="EMBL" id="ORB42320.1"/>
    </source>
</evidence>
<dbReference type="SMART" id="SM00422">
    <property type="entry name" value="HTH_MERR"/>
    <property type="match status" value="1"/>
</dbReference>
<reference evidence="3 4" key="1">
    <citation type="submission" date="2017-02" db="EMBL/GenBank/DDBJ databases">
        <title>The new phylogeny of genus Mycobacterium.</title>
        <authorList>
            <person name="Tortoli E."/>
            <person name="Trovato A."/>
            <person name="Cirillo D.M."/>
        </authorList>
    </citation>
    <scope>NUCLEOTIDE SEQUENCE [LARGE SCALE GENOMIC DNA]</scope>
    <source>
        <strain evidence="3 4">DSM 45000</strain>
    </source>
</reference>
<evidence type="ECO:0000313" key="4">
    <source>
        <dbReference type="Proteomes" id="UP000192513"/>
    </source>
</evidence>
<dbReference type="PROSITE" id="PS50937">
    <property type="entry name" value="HTH_MERR_2"/>
    <property type="match status" value="1"/>
</dbReference>
<organism evidence="3 4">
    <name type="scientific">Mycobacterium paraseoulense</name>
    <dbReference type="NCBI Taxonomy" id="590652"/>
    <lineage>
        <taxon>Bacteria</taxon>
        <taxon>Bacillati</taxon>
        <taxon>Actinomycetota</taxon>
        <taxon>Actinomycetes</taxon>
        <taxon>Mycobacteriales</taxon>
        <taxon>Mycobacteriaceae</taxon>
        <taxon>Mycobacterium</taxon>
    </lineage>
</organism>
<proteinExistence type="predicted"/>
<protein>
    <submittedName>
        <fullName evidence="3">MerR family transcriptional regulator</fullName>
    </submittedName>
</protein>
<accession>A0A1X0ICZ3</accession>
<name>A0A1X0ICZ3_9MYCO</name>
<dbReference type="EMBL" id="MVIE01000010">
    <property type="protein sequence ID" value="ORB42320.1"/>
    <property type="molecule type" value="Genomic_DNA"/>
</dbReference>
<evidence type="ECO:0000256" key="1">
    <source>
        <dbReference type="ARBA" id="ARBA00023125"/>
    </source>
</evidence>
<dbReference type="GO" id="GO:0003700">
    <property type="term" value="F:DNA-binding transcription factor activity"/>
    <property type="evidence" value="ECO:0007669"/>
    <property type="project" value="InterPro"/>
</dbReference>
<dbReference type="STRING" id="590652.BST39_10520"/>
<dbReference type="AlphaFoldDB" id="A0A1X0ICZ3"/>
<dbReference type="InterPro" id="IPR009061">
    <property type="entry name" value="DNA-bd_dom_put_sf"/>
</dbReference>
<dbReference type="Gene3D" id="1.10.1660.10">
    <property type="match status" value="1"/>
</dbReference>
<dbReference type="Proteomes" id="UP000192513">
    <property type="component" value="Unassembled WGS sequence"/>
</dbReference>
<dbReference type="Pfam" id="PF13411">
    <property type="entry name" value="MerR_1"/>
    <property type="match status" value="1"/>
</dbReference>
<sequence>MALRIGELAGATGTTAPTIRYYEQIGLLPHPRRVGGQRRYDDDDVRRVTFIRRCRDLDFSVEQVRALVELTHDADRSCVEARDLAELHLTAVRAKLADLRTLESRIAELIVTSKADCDGRPATECVVLEGLSRPCATTRVTSPDFR</sequence>
<dbReference type="OrthoDB" id="9802039at2"/>
<dbReference type="InterPro" id="IPR000551">
    <property type="entry name" value="MerR-type_HTH_dom"/>
</dbReference>
<dbReference type="PANTHER" id="PTHR30204:SF92">
    <property type="entry name" value="HTH-TYPE TRANSCRIPTIONAL REGULATOR ZNTR"/>
    <property type="match status" value="1"/>
</dbReference>
<dbReference type="PRINTS" id="PR00040">
    <property type="entry name" value="HTHMERR"/>
</dbReference>
<dbReference type="PANTHER" id="PTHR30204">
    <property type="entry name" value="REDOX-CYCLING DRUG-SENSING TRANSCRIPTIONAL ACTIVATOR SOXR"/>
    <property type="match status" value="1"/>
</dbReference>
<gene>
    <name evidence="3" type="ORF">BST39_10520</name>
</gene>
<dbReference type="GO" id="GO:0003677">
    <property type="term" value="F:DNA binding"/>
    <property type="evidence" value="ECO:0007669"/>
    <property type="project" value="UniProtKB-KW"/>
</dbReference>